<evidence type="ECO:0000256" key="3">
    <source>
        <dbReference type="ARBA" id="ARBA00022741"/>
    </source>
</evidence>
<keyword evidence="9" id="KW-1185">Reference proteome</keyword>
<evidence type="ECO:0000313" key="8">
    <source>
        <dbReference type="EMBL" id="AEQ52455.1"/>
    </source>
</evidence>
<comment type="domain">
    <text evidence="6">The N-terminal region contains the highly conserved SGGXDS motif, predicted to be a P-loop motif involved in ATP binding.</text>
</comment>
<dbReference type="InterPro" id="IPR012795">
    <property type="entry name" value="tRNA_Ile_lys_synt_N"/>
</dbReference>
<dbReference type="GO" id="GO:0032267">
    <property type="term" value="F:tRNA(Ile)-lysidine synthase activity"/>
    <property type="evidence" value="ECO:0007669"/>
    <property type="project" value="UniProtKB-EC"/>
</dbReference>
<evidence type="ECO:0000313" key="9">
    <source>
        <dbReference type="Proteomes" id="UP000008850"/>
    </source>
</evidence>
<dbReference type="AlphaFoldDB" id="G4R975"/>
<dbReference type="Gene3D" id="3.40.50.620">
    <property type="entry name" value="HUPs"/>
    <property type="match status" value="1"/>
</dbReference>
<dbReference type="InterPro" id="IPR012094">
    <property type="entry name" value="tRNA_Ile_lys_synt"/>
</dbReference>
<evidence type="ECO:0000256" key="5">
    <source>
        <dbReference type="ARBA" id="ARBA00048539"/>
    </source>
</evidence>
<dbReference type="SUPFAM" id="SSF52402">
    <property type="entry name" value="Adenine nucleotide alpha hydrolases-like"/>
    <property type="match status" value="1"/>
</dbReference>
<comment type="catalytic activity">
    <reaction evidence="5 6">
        <text>cytidine(34) in tRNA(Ile2) + L-lysine + ATP = lysidine(34) in tRNA(Ile2) + AMP + diphosphate + H(+)</text>
        <dbReference type="Rhea" id="RHEA:43744"/>
        <dbReference type="Rhea" id="RHEA-COMP:10625"/>
        <dbReference type="Rhea" id="RHEA-COMP:10670"/>
        <dbReference type="ChEBI" id="CHEBI:15378"/>
        <dbReference type="ChEBI" id="CHEBI:30616"/>
        <dbReference type="ChEBI" id="CHEBI:32551"/>
        <dbReference type="ChEBI" id="CHEBI:33019"/>
        <dbReference type="ChEBI" id="CHEBI:82748"/>
        <dbReference type="ChEBI" id="CHEBI:83665"/>
        <dbReference type="ChEBI" id="CHEBI:456215"/>
        <dbReference type="EC" id="6.3.4.19"/>
    </reaction>
</comment>
<evidence type="ECO:0000256" key="6">
    <source>
        <dbReference type="HAMAP-Rule" id="MF_01161"/>
    </source>
</evidence>
<accession>G4R975</accession>
<keyword evidence="3 6" id="KW-0547">Nucleotide-binding</keyword>
<name>G4R975_PELHB</name>
<dbReference type="InterPro" id="IPR011063">
    <property type="entry name" value="TilS/TtcA_N"/>
</dbReference>
<dbReference type="PATRIC" id="fig|1082931.4.peg.2416"/>
<keyword evidence="2 6" id="KW-0819">tRNA processing</keyword>
<dbReference type="GO" id="GO:0006400">
    <property type="term" value="P:tRNA modification"/>
    <property type="evidence" value="ECO:0007669"/>
    <property type="project" value="UniProtKB-UniRule"/>
</dbReference>
<comment type="similarity">
    <text evidence="6">Belongs to the tRNA(Ile)-lysidine synthase family.</text>
</comment>
<keyword evidence="4 6" id="KW-0067">ATP-binding</keyword>
<gene>
    <name evidence="6" type="primary">tilS</name>
    <name evidence="8" type="ordered locus">KKY_2447</name>
</gene>
<keyword evidence="1 6" id="KW-0436">Ligase</keyword>
<protein>
    <recommendedName>
        <fullName evidence="6">tRNA(Ile)-lysidine synthase</fullName>
        <ecNumber evidence="6">6.3.4.19</ecNumber>
    </recommendedName>
    <alternativeName>
        <fullName evidence="6">tRNA(Ile)-2-lysyl-cytidine synthase</fullName>
    </alternativeName>
    <alternativeName>
        <fullName evidence="6">tRNA(Ile)-lysidine synthetase</fullName>
    </alternativeName>
</protein>
<comment type="function">
    <text evidence="6">Ligates lysine onto the cytidine present at position 34 of the AUA codon-specific tRNA(Ile) that contains the anticodon CAU, in an ATP-dependent manner. Cytidine is converted to lysidine, thus changing the amino acid specificity of the tRNA from methionine to isoleucine.</text>
</comment>
<evidence type="ECO:0000256" key="2">
    <source>
        <dbReference type="ARBA" id="ARBA00022694"/>
    </source>
</evidence>
<evidence type="ECO:0000256" key="4">
    <source>
        <dbReference type="ARBA" id="ARBA00022840"/>
    </source>
</evidence>
<reference evidence="8 9" key="1">
    <citation type="journal article" date="2012" name="J. Bacteriol.">
        <title>Complete genome sequence of Pelagibacterium halotolerans B2T.</title>
        <authorList>
            <person name="Huo Y.Y."/>
            <person name="Cheng H."/>
            <person name="Han X.F."/>
            <person name="Jiang X.W."/>
            <person name="Sun C."/>
            <person name="Zhang X.Q."/>
            <person name="Zhu X.F."/>
            <person name="Liu Y.F."/>
            <person name="Li P.F."/>
            <person name="Ni P.X."/>
            <person name="Wu M."/>
        </authorList>
    </citation>
    <scope>NUCLEOTIDE SEQUENCE [LARGE SCALE GENOMIC DNA]</scope>
    <source>
        <strain evidence="9">DSM 22347 / JCM 15775 / CGMCC 1.7692 / B2</strain>
    </source>
</reference>
<dbReference type="Proteomes" id="UP000008850">
    <property type="component" value="Chromosome"/>
</dbReference>
<dbReference type="STRING" id="1082931.KKY_2447"/>
<dbReference type="InterPro" id="IPR014729">
    <property type="entry name" value="Rossmann-like_a/b/a_fold"/>
</dbReference>
<dbReference type="eggNOG" id="COG0037">
    <property type="taxonomic scope" value="Bacteria"/>
</dbReference>
<evidence type="ECO:0000256" key="1">
    <source>
        <dbReference type="ARBA" id="ARBA00022598"/>
    </source>
</evidence>
<dbReference type="NCBIfam" id="TIGR02432">
    <property type="entry name" value="lysidine_TilS_N"/>
    <property type="match status" value="1"/>
</dbReference>
<evidence type="ECO:0000259" key="7">
    <source>
        <dbReference type="Pfam" id="PF01171"/>
    </source>
</evidence>
<dbReference type="EC" id="6.3.4.19" evidence="6"/>
<dbReference type="EMBL" id="CP003075">
    <property type="protein sequence ID" value="AEQ52455.1"/>
    <property type="molecule type" value="Genomic_DNA"/>
</dbReference>
<dbReference type="PANTHER" id="PTHR43033:SF5">
    <property type="entry name" value="TRNA(ILE)-LYSIDINE SYNTHETASE"/>
    <property type="match status" value="1"/>
</dbReference>
<dbReference type="PANTHER" id="PTHR43033">
    <property type="entry name" value="TRNA(ILE)-LYSIDINE SYNTHASE-RELATED"/>
    <property type="match status" value="1"/>
</dbReference>
<dbReference type="KEGG" id="phl:KKY_2447"/>
<proteinExistence type="inferred from homology"/>
<dbReference type="CDD" id="cd01992">
    <property type="entry name" value="TilS_N"/>
    <property type="match status" value="1"/>
</dbReference>
<feature type="binding site" evidence="6">
    <location>
        <begin position="32"/>
        <end position="37"/>
    </location>
    <ligand>
        <name>ATP</name>
        <dbReference type="ChEBI" id="CHEBI:30616"/>
    </ligand>
</feature>
<dbReference type="Pfam" id="PF01171">
    <property type="entry name" value="ATP_bind_3"/>
    <property type="match status" value="1"/>
</dbReference>
<comment type="subcellular location">
    <subcellularLocation>
        <location evidence="6">Cytoplasm</location>
    </subcellularLocation>
</comment>
<dbReference type="HAMAP" id="MF_01161">
    <property type="entry name" value="tRNA_Ile_lys_synt"/>
    <property type="match status" value="1"/>
</dbReference>
<sequence length="437" mass="45545">MLTSTDMALCGLDPHALFAPVANCQTVGLAVSGGADSLALMLLYAAWSGDRPRAVVYTVDHRLRPEAQAEAAMVVAEAEKPGLTCRSLVWDGPKPSSGKQSAARSARYRLMAKAMAADGAEVLVTAHHLRDQAETVLMRLAHGSGVTGLAGMRDFSVVEGVEVFRPLLGVPAETLATLVARAGLSPVHDPSNADPAYERTRWRNALPALGELGLTPAILGKAGERMARIDAFAARAADEFAEAHMTRDALGVLRIARAALDHADPEIGIRAIDIAVAAVSGARSFALGRIEELAARLASGERFAATLAGARLVAQENAIVIHREAGRHGLPTTSLAPGESVIWDGRFSITASRAGTIVPASGLTRKRFRDLTGKELEGPVAGLRAAPLICDARGEIAAIGCLEIAEGFAVEQIPLTSRAGNCGNRPPGGAVALVSPE</sequence>
<dbReference type="GO" id="GO:0005737">
    <property type="term" value="C:cytoplasm"/>
    <property type="evidence" value="ECO:0007669"/>
    <property type="project" value="UniProtKB-SubCell"/>
</dbReference>
<organism evidence="8 9">
    <name type="scientific">Pelagibacterium halotolerans (strain DSM 22347 / JCM 15775 / CGMCC 1.7692 / B2)</name>
    <dbReference type="NCBI Taxonomy" id="1082931"/>
    <lineage>
        <taxon>Bacteria</taxon>
        <taxon>Pseudomonadati</taxon>
        <taxon>Pseudomonadota</taxon>
        <taxon>Alphaproteobacteria</taxon>
        <taxon>Hyphomicrobiales</taxon>
        <taxon>Devosiaceae</taxon>
        <taxon>Pelagibacterium</taxon>
    </lineage>
</organism>
<dbReference type="HOGENOM" id="CLU_018869_3_2_5"/>
<keyword evidence="6" id="KW-0963">Cytoplasm</keyword>
<dbReference type="GO" id="GO:0005524">
    <property type="term" value="F:ATP binding"/>
    <property type="evidence" value="ECO:0007669"/>
    <property type="project" value="UniProtKB-UniRule"/>
</dbReference>
<feature type="domain" description="tRNA(Ile)-lysidine/2-thiocytidine synthase N-terminal" evidence="7">
    <location>
        <begin position="28"/>
        <end position="204"/>
    </location>
</feature>
<dbReference type="RefSeq" id="WP_014131604.1">
    <property type="nucleotide sequence ID" value="NC_016078.1"/>
</dbReference>